<dbReference type="AlphaFoldDB" id="N9L1I2"/>
<dbReference type="EMBL" id="APRE01000024">
    <property type="protein sequence ID" value="ENW74590.1"/>
    <property type="molecule type" value="Genomic_DNA"/>
</dbReference>
<dbReference type="HOGENOM" id="CLU_088884_2_0_6"/>
<reference evidence="1 2" key="1">
    <citation type="submission" date="2013-02" db="EMBL/GenBank/DDBJ databases">
        <title>The Genome Sequence of Acinetobacter baumannii NIPH 80.</title>
        <authorList>
            <consortium name="The Broad Institute Genome Sequencing Platform"/>
            <consortium name="The Broad Institute Genome Sequencing Center for Infectious Disease"/>
            <person name="Cerqueira G."/>
            <person name="Feldgarden M."/>
            <person name="Courvalin P."/>
            <person name="Perichon B."/>
            <person name="Grillot-Courvalin C."/>
            <person name="Clermont D."/>
            <person name="Rocha E."/>
            <person name="Yoon E.-J."/>
            <person name="Nemec A."/>
            <person name="Walker B."/>
            <person name="Young S.K."/>
            <person name="Zeng Q."/>
            <person name="Gargeya S."/>
            <person name="Fitzgerald M."/>
            <person name="Haas B."/>
            <person name="Abouelleil A."/>
            <person name="Alvarado L."/>
            <person name="Arachchi H.M."/>
            <person name="Berlin A.M."/>
            <person name="Chapman S.B."/>
            <person name="Dewar J."/>
            <person name="Goldberg J."/>
            <person name="Griggs A."/>
            <person name="Gujja S."/>
            <person name="Hansen M."/>
            <person name="Howarth C."/>
            <person name="Imamovic A."/>
            <person name="Larimer J."/>
            <person name="McCowan C."/>
            <person name="Murphy C."/>
            <person name="Neiman D."/>
            <person name="Pearson M."/>
            <person name="Priest M."/>
            <person name="Roberts A."/>
            <person name="Saif S."/>
            <person name="Shea T."/>
            <person name="Sisk P."/>
            <person name="Sykes S."/>
            <person name="Wortman J."/>
            <person name="Nusbaum C."/>
            <person name="Birren B."/>
        </authorList>
    </citation>
    <scope>NUCLEOTIDE SEQUENCE [LARGE SCALE GENOMIC DNA]</scope>
    <source>
        <strain evidence="1 2">NIPH 80</strain>
    </source>
</reference>
<dbReference type="Gene3D" id="2.40.50.230">
    <property type="entry name" value="Gp5 N-terminal domain"/>
    <property type="match status" value="1"/>
</dbReference>
<evidence type="ECO:0008006" key="3">
    <source>
        <dbReference type="Google" id="ProtNLM"/>
    </source>
</evidence>
<evidence type="ECO:0000313" key="2">
    <source>
        <dbReference type="Proteomes" id="UP000013021"/>
    </source>
</evidence>
<sequence>MNADINRRLENLIRFGTIKTVNPSKPIPLVTVDLDDIVTPEIRFFNARSGDDSIWDPPSLDEEVMVISPCGEIGPTSVVFYGLYNNEHPSPSDDLNKKIRVFADGCVIAYDVSAHQLSAILPSGGKAIVTADGGITINGDTTINGNLQVNGSTAMTGNNTIGGSQLVQGSSHSTGAFSTEADVKAGSISLKEHKHPGDSGGATGVPFP</sequence>
<name>N9L1I2_ACIBA</name>
<dbReference type="InterPro" id="IPR044033">
    <property type="entry name" value="GpV-like_apex"/>
</dbReference>
<dbReference type="Pfam" id="PF18946">
    <property type="entry name" value="Apex"/>
    <property type="match status" value="1"/>
</dbReference>
<organism evidence="1 2">
    <name type="scientific">Acinetobacter baumannii NIPH 80</name>
    <dbReference type="NCBI Taxonomy" id="1217629"/>
    <lineage>
        <taxon>Bacteria</taxon>
        <taxon>Pseudomonadati</taxon>
        <taxon>Pseudomonadota</taxon>
        <taxon>Gammaproteobacteria</taxon>
        <taxon>Moraxellales</taxon>
        <taxon>Moraxellaceae</taxon>
        <taxon>Acinetobacter</taxon>
        <taxon>Acinetobacter calcoaceticus/baumannii complex</taxon>
    </lineage>
</organism>
<dbReference type="NCBIfam" id="TIGR01644">
    <property type="entry name" value="phage_P2_V"/>
    <property type="match status" value="1"/>
</dbReference>
<dbReference type="InterPro" id="IPR037026">
    <property type="entry name" value="Vgr_OB-fold_dom_sf"/>
</dbReference>
<comment type="caution">
    <text evidence="1">The sequence shown here is derived from an EMBL/GenBank/DDBJ whole genome shotgun (WGS) entry which is preliminary data.</text>
</comment>
<dbReference type="InterPro" id="IPR013046">
    <property type="entry name" value="GpV/Gp45"/>
</dbReference>
<evidence type="ECO:0000313" key="1">
    <source>
        <dbReference type="EMBL" id="ENW74590.1"/>
    </source>
</evidence>
<dbReference type="RefSeq" id="WP_005137974.1">
    <property type="nucleotide sequence ID" value="NZ_KB849947.1"/>
</dbReference>
<proteinExistence type="predicted"/>
<dbReference type="PATRIC" id="fig|1217629.3.peg.1007"/>
<dbReference type="Gene3D" id="6.20.150.10">
    <property type="match status" value="1"/>
</dbReference>
<protein>
    <recommendedName>
        <fullName evidence="3">Gp5/Type VI secretion system Vgr protein OB-fold domain-containing protein</fullName>
    </recommendedName>
</protein>
<dbReference type="Proteomes" id="UP000013021">
    <property type="component" value="Unassembled WGS sequence"/>
</dbReference>
<accession>N9L1I2</accession>
<gene>
    <name evidence="1" type="ORF">F913_01049</name>
</gene>